<comment type="caution">
    <text evidence="1">The sequence shown here is derived from an EMBL/GenBank/DDBJ whole genome shotgun (WGS) entry which is preliminary data.</text>
</comment>
<name>A0ACB6ZUD8_THEGA</name>
<reference evidence="1" key="2">
    <citation type="journal article" date="2020" name="Nat. Commun.">
        <title>Large-scale genome sequencing of mycorrhizal fungi provides insights into the early evolution of symbiotic traits.</title>
        <authorList>
            <person name="Miyauchi S."/>
            <person name="Kiss E."/>
            <person name="Kuo A."/>
            <person name="Drula E."/>
            <person name="Kohler A."/>
            <person name="Sanchez-Garcia M."/>
            <person name="Morin E."/>
            <person name="Andreopoulos B."/>
            <person name="Barry K.W."/>
            <person name="Bonito G."/>
            <person name="Buee M."/>
            <person name="Carver A."/>
            <person name="Chen C."/>
            <person name="Cichocki N."/>
            <person name="Clum A."/>
            <person name="Culley D."/>
            <person name="Crous P.W."/>
            <person name="Fauchery L."/>
            <person name="Girlanda M."/>
            <person name="Hayes R.D."/>
            <person name="Keri Z."/>
            <person name="LaButti K."/>
            <person name="Lipzen A."/>
            <person name="Lombard V."/>
            <person name="Magnuson J."/>
            <person name="Maillard F."/>
            <person name="Murat C."/>
            <person name="Nolan M."/>
            <person name="Ohm R.A."/>
            <person name="Pangilinan J."/>
            <person name="Pereira M.F."/>
            <person name="Perotto S."/>
            <person name="Peter M."/>
            <person name="Pfister S."/>
            <person name="Riley R."/>
            <person name="Sitrit Y."/>
            <person name="Stielow J.B."/>
            <person name="Szollosi G."/>
            <person name="Zifcakova L."/>
            <person name="Stursova M."/>
            <person name="Spatafora J.W."/>
            <person name="Tedersoo L."/>
            <person name="Vaario L.M."/>
            <person name="Yamada A."/>
            <person name="Yan M."/>
            <person name="Wang P."/>
            <person name="Xu J."/>
            <person name="Bruns T."/>
            <person name="Baldrian P."/>
            <person name="Vilgalys R."/>
            <person name="Dunand C."/>
            <person name="Henrissat B."/>
            <person name="Grigoriev I.V."/>
            <person name="Hibbett D."/>
            <person name="Nagy L.G."/>
            <person name="Martin F.M."/>
        </authorList>
    </citation>
    <scope>NUCLEOTIDE SEQUENCE</scope>
    <source>
        <strain evidence="1">P2</strain>
    </source>
</reference>
<accession>A0ACB6ZUD8</accession>
<evidence type="ECO:0000313" key="2">
    <source>
        <dbReference type="Proteomes" id="UP000886501"/>
    </source>
</evidence>
<dbReference type="EMBL" id="MU117965">
    <property type="protein sequence ID" value="KAF9653064.1"/>
    <property type="molecule type" value="Genomic_DNA"/>
</dbReference>
<gene>
    <name evidence="1" type="ORF">BDM02DRAFT_2122023</name>
</gene>
<keyword evidence="2" id="KW-1185">Reference proteome</keyword>
<dbReference type="Proteomes" id="UP000886501">
    <property type="component" value="Unassembled WGS sequence"/>
</dbReference>
<sequence length="206" mass="22771">MGLSLWLVPTAEQSAKLVWIMHIRPPTAKMSNSYTRFHPHITLATVPSTTPVEELVAAIPSRQPKVKADFSDVVVSDAYFRSVLAIVKPSPTIMSLRTKINENLKIRSPQSPMFPHMSIYYIDDAEAEERKRVLQELKENGTVVQTEDGVQIHTSGGPLGVPTGSGTRPLPHGDALQGFDGVEIWIAYCDGPVETWTVLEKVELVQ</sequence>
<organism evidence="1 2">
    <name type="scientific">Thelephora ganbajun</name>
    <name type="common">Ganba fungus</name>
    <dbReference type="NCBI Taxonomy" id="370292"/>
    <lineage>
        <taxon>Eukaryota</taxon>
        <taxon>Fungi</taxon>
        <taxon>Dikarya</taxon>
        <taxon>Basidiomycota</taxon>
        <taxon>Agaricomycotina</taxon>
        <taxon>Agaricomycetes</taxon>
        <taxon>Thelephorales</taxon>
        <taxon>Thelephoraceae</taxon>
        <taxon>Thelephora</taxon>
    </lineage>
</organism>
<reference evidence="1" key="1">
    <citation type="submission" date="2019-10" db="EMBL/GenBank/DDBJ databases">
        <authorList>
            <consortium name="DOE Joint Genome Institute"/>
            <person name="Kuo A."/>
            <person name="Miyauchi S."/>
            <person name="Kiss E."/>
            <person name="Drula E."/>
            <person name="Kohler A."/>
            <person name="Sanchez-Garcia M."/>
            <person name="Andreopoulos B."/>
            <person name="Barry K.W."/>
            <person name="Bonito G."/>
            <person name="Buee M."/>
            <person name="Carver A."/>
            <person name="Chen C."/>
            <person name="Cichocki N."/>
            <person name="Clum A."/>
            <person name="Culley D."/>
            <person name="Crous P.W."/>
            <person name="Fauchery L."/>
            <person name="Girlanda M."/>
            <person name="Hayes R."/>
            <person name="Keri Z."/>
            <person name="Labutti K."/>
            <person name="Lipzen A."/>
            <person name="Lombard V."/>
            <person name="Magnuson J."/>
            <person name="Maillard F."/>
            <person name="Morin E."/>
            <person name="Murat C."/>
            <person name="Nolan M."/>
            <person name="Ohm R."/>
            <person name="Pangilinan J."/>
            <person name="Pereira M."/>
            <person name="Perotto S."/>
            <person name="Peter M."/>
            <person name="Riley R."/>
            <person name="Sitrit Y."/>
            <person name="Stielow B."/>
            <person name="Szollosi G."/>
            <person name="Zifcakova L."/>
            <person name="Stursova M."/>
            <person name="Spatafora J.W."/>
            <person name="Tedersoo L."/>
            <person name="Vaario L.-M."/>
            <person name="Yamada A."/>
            <person name="Yan M."/>
            <person name="Wang P."/>
            <person name="Xu J."/>
            <person name="Bruns T."/>
            <person name="Baldrian P."/>
            <person name="Vilgalys R."/>
            <person name="Henrissat B."/>
            <person name="Grigoriev I.V."/>
            <person name="Hibbett D."/>
            <person name="Nagy L.G."/>
            <person name="Martin F.M."/>
        </authorList>
    </citation>
    <scope>NUCLEOTIDE SEQUENCE</scope>
    <source>
        <strain evidence="1">P2</strain>
    </source>
</reference>
<proteinExistence type="predicted"/>
<protein>
    <submittedName>
        <fullName evidence="1">Uncharacterized protein</fullName>
    </submittedName>
</protein>
<evidence type="ECO:0000313" key="1">
    <source>
        <dbReference type="EMBL" id="KAF9653064.1"/>
    </source>
</evidence>